<keyword evidence="2" id="KW-0808">Transferase</keyword>
<dbReference type="Proteomes" id="UP000524450">
    <property type="component" value="Unassembled WGS sequence"/>
</dbReference>
<dbReference type="AlphaFoldDB" id="A0A840FQF6"/>
<dbReference type="InterPro" id="IPR029063">
    <property type="entry name" value="SAM-dependent_MTases_sf"/>
</dbReference>
<dbReference type="RefSeq" id="WP_311737029.1">
    <property type="nucleotide sequence ID" value="NZ_JACIFZ010000003.1"/>
</dbReference>
<evidence type="ECO:0000313" key="2">
    <source>
        <dbReference type="EMBL" id="MBB4222594.1"/>
    </source>
</evidence>
<proteinExistence type="predicted"/>
<feature type="domain" description="Methyltransferase" evidence="1">
    <location>
        <begin position="69"/>
        <end position="163"/>
    </location>
</feature>
<comment type="caution">
    <text evidence="2">The sequence shown here is derived from an EMBL/GenBank/DDBJ whole genome shotgun (WGS) entry which is preliminary data.</text>
</comment>
<gene>
    <name evidence="2" type="ORF">GGD71_003374</name>
</gene>
<dbReference type="EMBL" id="JACIFZ010000003">
    <property type="protein sequence ID" value="MBB4222594.1"/>
    <property type="molecule type" value="Genomic_DNA"/>
</dbReference>
<organism evidence="2 3">
    <name type="scientific">Variovorax guangxiensis</name>
    <dbReference type="NCBI Taxonomy" id="1775474"/>
    <lineage>
        <taxon>Bacteria</taxon>
        <taxon>Pseudomonadati</taxon>
        <taxon>Pseudomonadota</taxon>
        <taxon>Betaproteobacteria</taxon>
        <taxon>Burkholderiales</taxon>
        <taxon>Comamonadaceae</taxon>
        <taxon>Variovorax</taxon>
    </lineage>
</organism>
<reference evidence="2 3" key="1">
    <citation type="submission" date="2020-08" db="EMBL/GenBank/DDBJ databases">
        <title>Genomic Encyclopedia of Type Strains, Phase IV (KMG-V): Genome sequencing to study the core and pangenomes of soil and plant-associated prokaryotes.</title>
        <authorList>
            <person name="Whitman W."/>
        </authorList>
    </citation>
    <scope>NUCLEOTIDE SEQUENCE [LARGE SCALE GENOMIC DNA]</scope>
    <source>
        <strain evidence="2 3">34/80</strain>
    </source>
</reference>
<dbReference type="Gene3D" id="3.40.50.150">
    <property type="entry name" value="Vaccinia Virus protein VP39"/>
    <property type="match status" value="1"/>
</dbReference>
<accession>A0A840FQF6</accession>
<dbReference type="CDD" id="cd02440">
    <property type="entry name" value="AdoMet_MTases"/>
    <property type="match status" value="1"/>
</dbReference>
<name>A0A840FQF6_9BURK</name>
<sequence length="242" mass="27725">MTTGLTPPDAAGEVNEVRKRYERRRTQGIDWRYNLLNPAVWQMMHERQRVLLRLLHRLGWQDLAQKSLLEVGCGSGGNLLEMLRFGFDARNLRGLELLEERYAEARRALPVALQLNLGDASKAQVQPGSQDIVFQSTVFSSLLDDAFQQRLADAMWHWVKPGGGVLWYDFIVNNPRNADVRGVPLRRVRALFPEGRMHARRVTLAPPVARQVVRLHPSFYTLFNTVPLLRTHVLAWIEKPSS</sequence>
<evidence type="ECO:0000259" key="1">
    <source>
        <dbReference type="Pfam" id="PF13649"/>
    </source>
</evidence>
<dbReference type="GO" id="GO:0008168">
    <property type="term" value="F:methyltransferase activity"/>
    <property type="evidence" value="ECO:0007669"/>
    <property type="project" value="UniProtKB-KW"/>
</dbReference>
<dbReference type="SUPFAM" id="SSF53335">
    <property type="entry name" value="S-adenosyl-L-methionine-dependent methyltransferases"/>
    <property type="match status" value="1"/>
</dbReference>
<evidence type="ECO:0000313" key="3">
    <source>
        <dbReference type="Proteomes" id="UP000524450"/>
    </source>
</evidence>
<dbReference type="GO" id="GO:0032259">
    <property type="term" value="P:methylation"/>
    <property type="evidence" value="ECO:0007669"/>
    <property type="project" value="UniProtKB-KW"/>
</dbReference>
<dbReference type="Pfam" id="PF13649">
    <property type="entry name" value="Methyltransf_25"/>
    <property type="match status" value="1"/>
</dbReference>
<dbReference type="InterPro" id="IPR041698">
    <property type="entry name" value="Methyltransf_25"/>
</dbReference>
<protein>
    <submittedName>
        <fullName evidence="2">SAM-dependent methyltransferase</fullName>
    </submittedName>
</protein>
<keyword evidence="2" id="KW-0489">Methyltransferase</keyword>